<gene>
    <name evidence="1" type="ORF">MANES_16G026751v8</name>
</gene>
<proteinExistence type="predicted"/>
<accession>A0ACB7G585</accession>
<comment type="caution">
    <text evidence="1">The sequence shown here is derived from an EMBL/GenBank/DDBJ whole genome shotgun (WGS) entry which is preliminary data.</text>
</comment>
<evidence type="ECO:0000313" key="2">
    <source>
        <dbReference type="Proteomes" id="UP000091857"/>
    </source>
</evidence>
<dbReference type="EMBL" id="CM004402">
    <property type="protein sequence ID" value="KAG8635365.1"/>
    <property type="molecule type" value="Genomic_DNA"/>
</dbReference>
<organism evidence="1 2">
    <name type="scientific">Manihot esculenta</name>
    <name type="common">Cassava</name>
    <name type="synonym">Jatropha manihot</name>
    <dbReference type="NCBI Taxonomy" id="3983"/>
    <lineage>
        <taxon>Eukaryota</taxon>
        <taxon>Viridiplantae</taxon>
        <taxon>Streptophyta</taxon>
        <taxon>Embryophyta</taxon>
        <taxon>Tracheophyta</taxon>
        <taxon>Spermatophyta</taxon>
        <taxon>Magnoliopsida</taxon>
        <taxon>eudicotyledons</taxon>
        <taxon>Gunneridae</taxon>
        <taxon>Pentapetalae</taxon>
        <taxon>rosids</taxon>
        <taxon>fabids</taxon>
        <taxon>Malpighiales</taxon>
        <taxon>Euphorbiaceae</taxon>
        <taxon>Crotonoideae</taxon>
        <taxon>Manihoteae</taxon>
        <taxon>Manihot</taxon>
    </lineage>
</organism>
<sequence length="50" mass="5879">MHAWGHLRNCYFLLLSYFFGVCPCRFCWETQVPTFLYLSSVKGVNSNVGW</sequence>
<name>A0ACB7G585_MANES</name>
<dbReference type="Proteomes" id="UP000091857">
    <property type="component" value="Chromosome 16"/>
</dbReference>
<protein>
    <submittedName>
        <fullName evidence="1">Uncharacterized protein</fullName>
    </submittedName>
</protein>
<reference evidence="2" key="1">
    <citation type="journal article" date="2016" name="Nat. Biotechnol.">
        <title>Sequencing wild and cultivated cassava and related species reveals extensive interspecific hybridization and genetic diversity.</title>
        <authorList>
            <person name="Bredeson J.V."/>
            <person name="Lyons J.B."/>
            <person name="Prochnik S.E."/>
            <person name="Wu G.A."/>
            <person name="Ha C.M."/>
            <person name="Edsinger-Gonzales E."/>
            <person name="Grimwood J."/>
            <person name="Schmutz J."/>
            <person name="Rabbi I.Y."/>
            <person name="Egesi C."/>
            <person name="Nauluvula P."/>
            <person name="Lebot V."/>
            <person name="Ndunguru J."/>
            <person name="Mkamilo G."/>
            <person name="Bart R.S."/>
            <person name="Setter T.L."/>
            <person name="Gleadow R.M."/>
            <person name="Kulakow P."/>
            <person name="Ferguson M.E."/>
            <person name="Rounsley S."/>
            <person name="Rokhsar D.S."/>
        </authorList>
    </citation>
    <scope>NUCLEOTIDE SEQUENCE [LARGE SCALE GENOMIC DNA]</scope>
    <source>
        <strain evidence="2">cv. AM560-2</strain>
    </source>
</reference>
<keyword evidence="2" id="KW-1185">Reference proteome</keyword>
<evidence type="ECO:0000313" key="1">
    <source>
        <dbReference type="EMBL" id="KAG8635365.1"/>
    </source>
</evidence>